<evidence type="ECO:0000313" key="14">
    <source>
        <dbReference type="Proteomes" id="UP000694680"/>
    </source>
</evidence>
<evidence type="ECO:0000256" key="7">
    <source>
        <dbReference type="ARBA" id="ARBA00023015"/>
    </source>
</evidence>
<evidence type="ECO:0000256" key="1">
    <source>
        <dbReference type="ARBA" id="ARBA00004123"/>
    </source>
</evidence>
<dbReference type="FunFam" id="3.30.160.60:FF:002343">
    <property type="entry name" value="Zinc finger protein 33A"/>
    <property type="match status" value="1"/>
</dbReference>
<dbReference type="GO" id="GO:0005634">
    <property type="term" value="C:nucleus"/>
    <property type="evidence" value="ECO:0007669"/>
    <property type="project" value="UniProtKB-SubCell"/>
</dbReference>
<comment type="similarity">
    <text evidence="2">Belongs to the krueppel C2H2-type zinc-finger protein family.</text>
</comment>
<keyword evidence="10" id="KW-0539">Nucleus</keyword>
<feature type="domain" description="C2H2-type" evidence="12">
    <location>
        <begin position="98"/>
        <end position="126"/>
    </location>
</feature>
<dbReference type="PROSITE" id="PS50157">
    <property type="entry name" value="ZINC_FINGER_C2H2_2"/>
    <property type="match status" value="3"/>
</dbReference>
<evidence type="ECO:0000259" key="12">
    <source>
        <dbReference type="PROSITE" id="PS50157"/>
    </source>
</evidence>
<dbReference type="Proteomes" id="UP000694680">
    <property type="component" value="Chromosome 17"/>
</dbReference>
<dbReference type="InterPro" id="IPR036236">
    <property type="entry name" value="Znf_C2H2_sf"/>
</dbReference>
<evidence type="ECO:0000256" key="4">
    <source>
        <dbReference type="ARBA" id="ARBA00022737"/>
    </source>
</evidence>
<dbReference type="GO" id="GO:0000978">
    <property type="term" value="F:RNA polymerase II cis-regulatory region sequence-specific DNA binding"/>
    <property type="evidence" value="ECO:0007669"/>
    <property type="project" value="TreeGrafter"/>
</dbReference>
<keyword evidence="6" id="KW-0862">Zinc</keyword>
<dbReference type="FunFam" id="3.30.160.60:FF:000100">
    <property type="entry name" value="Zinc finger 45-like"/>
    <property type="match status" value="1"/>
</dbReference>
<dbReference type="InterPro" id="IPR013087">
    <property type="entry name" value="Znf_C2H2_type"/>
</dbReference>
<keyword evidence="3" id="KW-0479">Metal-binding</keyword>
<accession>A0A8C5H5Z9</accession>
<dbReference type="SUPFAM" id="SSF57667">
    <property type="entry name" value="beta-beta-alpha zinc fingers"/>
    <property type="match status" value="2"/>
</dbReference>
<proteinExistence type="inferred from homology"/>
<dbReference type="Gene3D" id="3.30.160.60">
    <property type="entry name" value="Classic Zinc Finger"/>
    <property type="match status" value="3"/>
</dbReference>
<evidence type="ECO:0000256" key="5">
    <source>
        <dbReference type="ARBA" id="ARBA00022771"/>
    </source>
</evidence>
<keyword evidence="9" id="KW-0804">Transcription</keyword>
<sequence length="141" mass="16043">MCVCRPCRTNQHMLIGVSVHQQRAPTSLDESVTLKESERKSFACNYCGKKLACLKNLTTHMRVHTGEKPFVCMLCGKRFSDSSNLKRHQSVHTGEKRYSCVHCGKRFAQSGSLKVHMTVNHGNNRHQTLRQEVLLVEQTCL</sequence>
<keyword evidence="5 11" id="KW-0863">Zinc-finger</keyword>
<keyword evidence="4" id="KW-0677">Repeat</keyword>
<dbReference type="PANTHER" id="PTHR23235:SF142">
    <property type="entry name" value="ZINC FINGER PROTEIN 384"/>
    <property type="match status" value="1"/>
</dbReference>
<dbReference type="PROSITE" id="PS00028">
    <property type="entry name" value="ZINC_FINGER_C2H2_1"/>
    <property type="match status" value="3"/>
</dbReference>
<evidence type="ECO:0000256" key="3">
    <source>
        <dbReference type="ARBA" id="ARBA00022723"/>
    </source>
</evidence>
<keyword evidence="14" id="KW-1185">Reference proteome</keyword>
<feature type="domain" description="C2H2-type" evidence="12">
    <location>
        <begin position="42"/>
        <end position="69"/>
    </location>
</feature>
<dbReference type="AlphaFoldDB" id="A0A8C5H5Z9"/>
<evidence type="ECO:0000313" key="13">
    <source>
        <dbReference type="Ensembl" id="ENSGWIP00000040015.1"/>
    </source>
</evidence>
<keyword evidence="7" id="KW-0805">Transcription regulation</keyword>
<evidence type="ECO:0000256" key="11">
    <source>
        <dbReference type="PROSITE-ProRule" id="PRU00042"/>
    </source>
</evidence>
<reference evidence="13" key="2">
    <citation type="submission" date="2025-08" db="UniProtKB">
        <authorList>
            <consortium name="Ensembl"/>
        </authorList>
    </citation>
    <scope>IDENTIFICATION</scope>
</reference>
<comment type="subcellular location">
    <subcellularLocation>
        <location evidence="1">Nucleus</location>
    </subcellularLocation>
</comment>
<evidence type="ECO:0000256" key="9">
    <source>
        <dbReference type="ARBA" id="ARBA00023163"/>
    </source>
</evidence>
<dbReference type="FunFam" id="3.30.160.60:FF:001370">
    <property type="entry name" value="Zinc finger protein"/>
    <property type="match status" value="1"/>
</dbReference>
<reference evidence="13" key="1">
    <citation type="submission" date="2020-06" db="EMBL/GenBank/DDBJ databases">
        <authorList>
            <consortium name="Wellcome Sanger Institute Data Sharing"/>
        </authorList>
    </citation>
    <scope>NUCLEOTIDE SEQUENCE [LARGE SCALE GENOMIC DNA]</scope>
</reference>
<dbReference type="GO" id="GO:0008270">
    <property type="term" value="F:zinc ion binding"/>
    <property type="evidence" value="ECO:0007669"/>
    <property type="project" value="UniProtKB-KW"/>
</dbReference>
<dbReference type="GO" id="GO:0000981">
    <property type="term" value="F:DNA-binding transcription factor activity, RNA polymerase II-specific"/>
    <property type="evidence" value="ECO:0007669"/>
    <property type="project" value="TreeGrafter"/>
</dbReference>
<organism evidence="13 14">
    <name type="scientific">Gouania willdenowi</name>
    <name type="common">Blunt-snouted clingfish</name>
    <name type="synonym">Lepadogaster willdenowi</name>
    <dbReference type="NCBI Taxonomy" id="441366"/>
    <lineage>
        <taxon>Eukaryota</taxon>
        <taxon>Metazoa</taxon>
        <taxon>Chordata</taxon>
        <taxon>Craniata</taxon>
        <taxon>Vertebrata</taxon>
        <taxon>Euteleostomi</taxon>
        <taxon>Actinopterygii</taxon>
        <taxon>Neopterygii</taxon>
        <taxon>Teleostei</taxon>
        <taxon>Neoteleostei</taxon>
        <taxon>Acanthomorphata</taxon>
        <taxon>Ovalentaria</taxon>
        <taxon>Blenniimorphae</taxon>
        <taxon>Blenniiformes</taxon>
        <taxon>Gobiesocoidei</taxon>
        <taxon>Gobiesocidae</taxon>
        <taxon>Gobiesocinae</taxon>
        <taxon>Gouania</taxon>
    </lineage>
</organism>
<evidence type="ECO:0000256" key="10">
    <source>
        <dbReference type="ARBA" id="ARBA00023242"/>
    </source>
</evidence>
<evidence type="ECO:0000256" key="8">
    <source>
        <dbReference type="ARBA" id="ARBA00023125"/>
    </source>
</evidence>
<dbReference type="PANTHER" id="PTHR23235">
    <property type="entry name" value="KRUEPPEL-LIKE TRANSCRIPTION FACTOR"/>
    <property type="match status" value="1"/>
</dbReference>
<dbReference type="SMART" id="SM00355">
    <property type="entry name" value="ZnF_C2H2"/>
    <property type="match status" value="3"/>
</dbReference>
<evidence type="ECO:0000256" key="6">
    <source>
        <dbReference type="ARBA" id="ARBA00022833"/>
    </source>
</evidence>
<name>A0A8C5H5Z9_GOUWI</name>
<dbReference type="Pfam" id="PF13894">
    <property type="entry name" value="zf-C2H2_4"/>
    <property type="match status" value="1"/>
</dbReference>
<protein>
    <recommendedName>
        <fullName evidence="12">C2H2-type domain-containing protein</fullName>
    </recommendedName>
</protein>
<reference evidence="13" key="3">
    <citation type="submission" date="2025-09" db="UniProtKB">
        <authorList>
            <consortium name="Ensembl"/>
        </authorList>
    </citation>
    <scope>IDENTIFICATION</scope>
</reference>
<feature type="domain" description="C2H2-type" evidence="12">
    <location>
        <begin position="70"/>
        <end position="97"/>
    </location>
</feature>
<keyword evidence="8" id="KW-0238">DNA-binding</keyword>
<evidence type="ECO:0000256" key="2">
    <source>
        <dbReference type="ARBA" id="ARBA00006991"/>
    </source>
</evidence>
<dbReference type="Ensembl" id="ENSGWIT00000043489.1">
    <property type="protein sequence ID" value="ENSGWIP00000040015.1"/>
    <property type="gene ID" value="ENSGWIG00000020259.1"/>
</dbReference>
<dbReference type="Pfam" id="PF00096">
    <property type="entry name" value="zf-C2H2"/>
    <property type="match status" value="2"/>
</dbReference>